<dbReference type="RefSeq" id="WP_120170761.1">
    <property type="nucleotide sequence ID" value="NZ_MCIB01000040.1"/>
</dbReference>
<evidence type="ECO:0000256" key="1">
    <source>
        <dbReference type="SAM" id="MobiDB-lite"/>
    </source>
</evidence>
<proteinExistence type="predicted"/>
<name>A0A419SU39_9FIRM</name>
<comment type="caution">
    <text evidence="2">The sequence shown here is derived from an EMBL/GenBank/DDBJ whole genome shotgun (WGS) entry which is preliminary data.</text>
</comment>
<dbReference type="AlphaFoldDB" id="A0A419SU39"/>
<accession>A0A419SU39</accession>
<gene>
    <name evidence="2" type="ORF">BET03_07085</name>
</gene>
<dbReference type="Proteomes" id="UP000284177">
    <property type="component" value="Unassembled WGS sequence"/>
</dbReference>
<reference evidence="2 3" key="1">
    <citation type="submission" date="2016-08" db="EMBL/GenBank/DDBJ databases">
        <title>Novel Firmicutes and Novel Genomes.</title>
        <authorList>
            <person name="Poppleton D.I."/>
            <person name="Gribaldo S."/>
        </authorList>
    </citation>
    <scope>NUCLEOTIDE SEQUENCE [LARGE SCALE GENOMIC DNA]</scope>
    <source>
        <strain evidence="2 3">CTT3</strain>
    </source>
</reference>
<protein>
    <submittedName>
        <fullName evidence="2">Uncharacterized protein</fullName>
    </submittedName>
</protein>
<sequence>MLKNVIKRTFSIFIILIILIQVSACTNGNIKEESNNGAEKPKMENDNKDNKKTDYTEENAQLKRLLPQREDYKWIYSGFAEYGHQMDLKSITELEDRTIYSVNGKIFDPSGGEAKGNFNLEIIYTIKDGELIQTKREEKMMDSIFNSLTLIKTPLEEGNKWDQKLEDEDGNKYKLRCFIEDIKEENGKKVYSVRYEDTKGDYYEKREIKEGVGVISFERLYKGNEENFTIGYSLYGKASGYNNYLNMKKYLPPLEKRLVYHGLAEYGHSGVLRKVSEDETKAIYEFLGDYEDGSGLGGEFKVLYTLNYQNGTVTEEVISNTRTDEKRVNSILKNLIILKLPIETGNRWFQNIEIDGKEYLMEGKIIDISYKDQSYYPIGKIDEQNPIVKVRYIVKDIEGYFNNTYIEERQFEAGRGLIAFSKLMKGDIPVSGKELEDYDKVNEAIMQRMFGYGLSYIRE</sequence>
<evidence type="ECO:0000313" key="3">
    <source>
        <dbReference type="Proteomes" id="UP000284177"/>
    </source>
</evidence>
<feature type="region of interest" description="Disordered" evidence="1">
    <location>
        <begin position="33"/>
        <end position="54"/>
    </location>
</feature>
<dbReference type="OrthoDB" id="2067411at2"/>
<organism evidence="2 3">
    <name type="scientific">Thermohalobacter berrensis</name>
    <dbReference type="NCBI Taxonomy" id="99594"/>
    <lineage>
        <taxon>Bacteria</taxon>
        <taxon>Bacillati</taxon>
        <taxon>Bacillota</taxon>
        <taxon>Tissierellia</taxon>
        <taxon>Tissierellales</taxon>
        <taxon>Thermohalobacteraceae</taxon>
        <taxon>Thermohalobacter</taxon>
    </lineage>
</organism>
<evidence type="ECO:0000313" key="2">
    <source>
        <dbReference type="EMBL" id="RKD28793.1"/>
    </source>
</evidence>
<keyword evidence="3" id="KW-1185">Reference proteome</keyword>
<dbReference type="EMBL" id="MCIB01000040">
    <property type="protein sequence ID" value="RKD28793.1"/>
    <property type="molecule type" value="Genomic_DNA"/>
</dbReference>